<protein>
    <recommendedName>
        <fullName evidence="3">Elongin-C</fullName>
    </recommendedName>
</protein>
<evidence type="ECO:0000256" key="4">
    <source>
        <dbReference type="ARBA" id="ARBA00023242"/>
    </source>
</evidence>
<dbReference type="PANTHER" id="PTHR20648">
    <property type="entry name" value="ELONGIN-C"/>
    <property type="match status" value="1"/>
</dbReference>
<dbReference type="SUPFAM" id="SSF54695">
    <property type="entry name" value="POZ domain"/>
    <property type="match status" value="1"/>
</dbReference>
<evidence type="ECO:0000256" key="3">
    <source>
        <dbReference type="ARBA" id="ARBA00021347"/>
    </source>
</evidence>
<comment type="subcellular location">
    <subcellularLocation>
        <location evidence="1">Nucleus</location>
    </subcellularLocation>
</comment>
<dbReference type="GO" id="GO:0006511">
    <property type="term" value="P:ubiquitin-dependent protein catabolic process"/>
    <property type="evidence" value="ECO:0007669"/>
    <property type="project" value="InterPro"/>
</dbReference>
<dbReference type="InterPro" id="IPR011333">
    <property type="entry name" value="SKP1/BTB/POZ_sf"/>
</dbReference>
<dbReference type="GO" id="GO:0005634">
    <property type="term" value="C:nucleus"/>
    <property type="evidence" value="ECO:0007669"/>
    <property type="project" value="UniProtKB-SubCell"/>
</dbReference>
<dbReference type="AlphaFoldDB" id="A0A6L2PDI8"/>
<dbReference type="Gene3D" id="3.30.710.10">
    <property type="entry name" value="Potassium Channel Kv1.1, Chain A"/>
    <property type="match status" value="1"/>
</dbReference>
<evidence type="ECO:0000256" key="1">
    <source>
        <dbReference type="ARBA" id="ARBA00004123"/>
    </source>
</evidence>
<evidence type="ECO:0000313" key="6">
    <source>
        <dbReference type="Proteomes" id="UP000502823"/>
    </source>
</evidence>
<name>A0A6L2PDI8_COPFO</name>
<comment type="caution">
    <text evidence="5">The sequence shown here is derived from an EMBL/GenBank/DDBJ whole genome shotgun (WGS) entry which is preliminary data.</text>
</comment>
<dbReference type="SMART" id="SM00512">
    <property type="entry name" value="Skp1"/>
    <property type="match status" value="1"/>
</dbReference>
<dbReference type="Proteomes" id="UP000502823">
    <property type="component" value="Unassembled WGS sequence"/>
</dbReference>
<evidence type="ECO:0000313" key="5">
    <source>
        <dbReference type="EMBL" id="GFG30623.1"/>
    </source>
</evidence>
<dbReference type="EMBL" id="BLKM01010564">
    <property type="protein sequence ID" value="GFG30623.1"/>
    <property type="molecule type" value="Genomic_DNA"/>
</dbReference>
<reference evidence="6" key="1">
    <citation type="submission" date="2020-01" db="EMBL/GenBank/DDBJ databases">
        <title>Draft genome sequence of the Termite Coptotermes fromosanus.</title>
        <authorList>
            <person name="Itakura S."/>
            <person name="Yosikawa Y."/>
            <person name="Umezawa K."/>
        </authorList>
    </citation>
    <scope>NUCLEOTIDE SEQUENCE [LARGE SCALE GENOMIC DNA]</scope>
</reference>
<organism evidence="5 6">
    <name type="scientific">Coptotermes formosanus</name>
    <name type="common">Formosan subterranean termite</name>
    <dbReference type="NCBI Taxonomy" id="36987"/>
    <lineage>
        <taxon>Eukaryota</taxon>
        <taxon>Metazoa</taxon>
        <taxon>Ecdysozoa</taxon>
        <taxon>Arthropoda</taxon>
        <taxon>Hexapoda</taxon>
        <taxon>Insecta</taxon>
        <taxon>Pterygota</taxon>
        <taxon>Neoptera</taxon>
        <taxon>Polyneoptera</taxon>
        <taxon>Dictyoptera</taxon>
        <taxon>Blattodea</taxon>
        <taxon>Blattoidea</taxon>
        <taxon>Termitoidae</taxon>
        <taxon>Rhinotermitidae</taxon>
        <taxon>Coptotermes</taxon>
    </lineage>
</organism>
<proteinExistence type="inferred from homology"/>
<dbReference type="InParanoid" id="A0A6L2PDI8"/>
<comment type="similarity">
    <text evidence="2">Belongs to the SKP1 family.</text>
</comment>
<sequence>MPKAAQFVCLEATKTLNCTRCTMYHAKYTDKLTTDMTVLTDVSPPHACSNSVAATQTSSGAEWLVSEVEENVYGGIEGHDAMYVKLISKDGFEFIMKTEYAFVSRQLKDMAIGPFHITTLEVHIPFLSHVVERVCKYLTYKAYYSKSNSDVPEFPLPAEVAVDLLEAAMFLMC</sequence>
<dbReference type="OrthoDB" id="249087at2759"/>
<dbReference type="InterPro" id="IPR039948">
    <property type="entry name" value="ELC1"/>
</dbReference>
<gene>
    <name evidence="5" type="ORF">Cfor_10525</name>
</gene>
<keyword evidence="4" id="KW-0539">Nucleus</keyword>
<accession>A0A6L2PDI8</accession>
<evidence type="ECO:0000256" key="2">
    <source>
        <dbReference type="ARBA" id="ARBA00009993"/>
    </source>
</evidence>
<keyword evidence="6" id="KW-1185">Reference proteome</keyword>
<dbReference type="FunFam" id="3.30.710.10:FF:000035">
    <property type="entry name" value="Elongin C transcription elongation factor"/>
    <property type="match status" value="1"/>
</dbReference>
<dbReference type="InterPro" id="IPR001232">
    <property type="entry name" value="SKP1-like"/>
</dbReference>